<evidence type="ECO:0000313" key="4">
    <source>
        <dbReference type="Proteomes" id="UP000004169"/>
    </source>
</evidence>
<feature type="transmembrane region" description="Helical" evidence="1">
    <location>
        <begin position="268"/>
        <end position="289"/>
    </location>
</feature>
<keyword evidence="1" id="KW-0812">Transmembrane</keyword>
<evidence type="ECO:0000256" key="2">
    <source>
        <dbReference type="SAM" id="SignalP"/>
    </source>
</evidence>
<keyword evidence="2" id="KW-0732">Signal</keyword>
<keyword evidence="1" id="KW-0472">Membrane</keyword>
<name>H8FQA6_MAGML</name>
<reference evidence="3 4" key="1">
    <citation type="journal article" date="2012" name="J. Bacteriol.">
        <title>Draft Genome Sequence of the Purple Photosynthetic Bacterium Phaeospirillum molischianum DSM120, a Particularly Versatile Bacterium.</title>
        <authorList>
            <person name="Duquesne K."/>
            <person name="Prima V."/>
            <person name="Ji B."/>
            <person name="Rouy Z."/>
            <person name="Medigue C."/>
            <person name="Talla E."/>
            <person name="Sturgis J.N."/>
        </authorList>
    </citation>
    <scope>NUCLEOTIDE SEQUENCE [LARGE SCALE GENOMIC DNA]</scope>
    <source>
        <strain evidence="4">DSM120</strain>
    </source>
</reference>
<evidence type="ECO:0000313" key="3">
    <source>
        <dbReference type="EMBL" id="CCG40544.1"/>
    </source>
</evidence>
<protein>
    <submittedName>
        <fullName evidence="3">Uncharacterized protein</fullName>
    </submittedName>
</protein>
<keyword evidence="1" id="KW-1133">Transmembrane helix</keyword>
<organism evidence="3 4">
    <name type="scientific">Magnetospirillum molischianum DSM 120</name>
    <dbReference type="NCBI Taxonomy" id="1150626"/>
    <lineage>
        <taxon>Bacteria</taxon>
        <taxon>Pseudomonadati</taxon>
        <taxon>Pseudomonadota</taxon>
        <taxon>Alphaproteobacteria</taxon>
        <taxon>Rhodospirillales</taxon>
        <taxon>Rhodospirillaceae</taxon>
        <taxon>Magnetospirillum</taxon>
    </lineage>
</organism>
<dbReference type="EMBL" id="CAHP01000014">
    <property type="protein sequence ID" value="CCG40544.1"/>
    <property type="molecule type" value="Genomic_DNA"/>
</dbReference>
<comment type="caution">
    <text evidence="3">The sequence shown here is derived from an EMBL/GenBank/DDBJ whole genome shotgun (WGS) entry which is preliminary data.</text>
</comment>
<feature type="chain" id="PRO_5003612311" evidence="2">
    <location>
        <begin position="24"/>
        <end position="295"/>
    </location>
</feature>
<gene>
    <name evidence="3" type="ORF">PHAMO_210055</name>
</gene>
<feature type="signal peptide" evidence="2">
    <location>
        <begin position="1"/>
        <end position="23"/>
    </location>
</feature>
<dbReference type="STRING" id="1150626.PHAMO_210055"/>
<keyword evidence="4" id="KW-1185">Reference proteome</keyword>
<dbReference type="RefSeq" id="WP_002726901.1">
    <property type="nucleotide sequence ID" value="NZ_CAHP01000014.1"/>
</dbReference>
<evidence type="ECO:0000256" key="1">
    <source>
        <dbReference type="SAM" id="Phobius"/>
    </source>
</evidence>
<dbReference type="AlphaFoldDB" id="H8FQA6"/>
<dbReference type="NCBIfam" id="TIGR02595">
    <property type="entry name" value="PEP_CTERM"/>
    <property type="match status" value="1"/>
</dbReference>
<proteinExistence type="predicted"/>
<dbReference type="InterPro" id="IPR013424">
    <property type="entry name" value="Ice-binding_C"/>
</dbReference>
<sequence length="295" mass="30909">MTVQKIVYAVLAAGMVLSNPASASVLNSSDIKAYTIAHGNTGKAVIGDANITAYANLYAEGAVPARTVGKFSFTNQAGVSGVGVDGSAVLGPANDRGSEIDYWRVKDHYGVITHENTEELSVKFTQKQVQFSSIKLALLFNGSDTVWNGTNYPTPTSPTGIAEYLDHNETARIDIDGYYGLLALTGEDTALWGLYDSVTKALLFSKTVTSCNAGATTYGNTGCFEVTNPFVNAAGQYLNTLTANITAVYSGGPNESDFVLSSATYHQVPAPTALAILGIGLLGLGAAAARRRQAI</sequence>
<dbReference type="Proteomes" id="UP000004169">
    <property type="component" value="Unassembled WGS sequence"/>
</dbReference>
<accession>H8FQA6</accession>